<organism evidence="2">
    <name type="scientific">uncultured Gemmatimonadota bacterium</name>
    <dbReference type="NCBI Taxonomy" id="203437"/>
    <lineage>
        <taxon>Bacteria</taxon>
        <taxon>Pseudomonadati</taxon>
        <taxon>Gemmatimonadota</taxon>
        <taxon>environmental samples</taxon>
    </lineage>
</organism>
<feature type="compositionally biased region" description="Basic and acidic residues" evidence="1">
    <location>
        <begin position="89"/>
        <end position="101"/>
    </location>
</feature>
<proteinExistence type="predicted"/>
<protein>
    <submittedName>
        <fullName evidence="2">Uncharacterized protein</fullName>
    </submittedName>
</protein>
<gene>
    <name evidence="2" type="ORF">AVDCRST_MAG89-2328</name>
</gene>
<evidence type="ECO:0000313" key="2">
    <source>
        <dbReference type="EMBL" id="CAA9334900.1"/>
    </source>
</evidence>
<dbReference type="EMBL" id="CADCTV010000495">
    <property type="protein sequence ID" value="CAA9334900.1"/>
    <property type="molecule type" value="Genomic_DNA"/>
</dbReference>
<accession>A0A6J4LPZ3</accession>
<reference evidence="2" key="1">
    <citation type="submission" date="2020-02" db="EMBL/GenBank/DDBJ databases">
        <authorList>
            <person name="Meier V. D."/>
        </authorList>
    </citation>
    <scope>NUCLEOTIDE SEQUENCE</scope>
    <source>
        <strain evidence="2">AVDCRST_MAG89</strain>
    </source>
</reference>
<feature type="non-terminal residue" evidence="2">
    <location>
        <position position="183"/>
    </location>
</feature>
<evidence type="ECO:0000256" key="1">
    <source>
        <dbReference type="SAM" id="MobiDB-lite"/>
    </source>
</evidence>
<sequence length="183" mass="19085">ESPAAGRDRRAPFRQRAPAPPGGRRPRRALGRAPRPGALVGGRMHRPPEPDLAGLHAQDRRDPGGRSANRGAGPVPARLPGMADLAGAEARRSQQGQDDRRVHPHGVGAGGGHHRDVRRPAAPAGGDHPPVRRDAAAQAEGGIALQRQDEVQRLLGPHHPAPPPAPPLAAGGAHLGRDFRPGL</sequence>
<feature type="compositionally biased region" description="Basic and acidic residues" evidence="1">
    <location>
        <begin position="1"/>
        <end position="11"/>
    </location>
</feature>
<dbReference type="AlphaFoldDB" id="A0A6J4LPZ3"/>
<name>A0A6J4LPZ3_9BACT</name>
<feature type="non-terminal residue" evidence="2">
    <location>
        <position position="1"/>
    </location>
</feature>
<feature type="region of interest" description="Disordered" evidence="1">
    <location>
        <begin position="1"/>
        <end position="183"/>
    </location>
</feature>